<dbReference type="Pfam" id="PF14121">
    <property type="entry name" value="Porin_10"/>
    <property type="match status" value="1"/>
</dbReference>
<protein>
    <recommendedName>
        <fullName evidence="3">Porin</fullName>
    </recommendedName>
</protein>
<dbReference type="EMBL" id="CP046401">
    <property type="protein sequence ID" value="QGY45073.1"/>
    <property type="molecule type" value="Genomic_DNA"/>
</dbReference>
<proteinExistence type="predicted"/>
<name>A0A6I6K0X0_9BACT</name>
<keyword evidence="2" id="KW-1185">Reference proteome</keyword>
<dbReference type="Proteomes" id="UP000428260">
    <property type="component" value="Chromosome"/>
</dbReference>
<gene>
    <name evidence="1" type="ORF">GM418_15775</name>
</gene>
<dbReference type="AlphaFoldDB" id="A0A6I6K0X0"/>
<organism evidence="1 2">
    <name type="scientific">Maribellus comscasis</name>
    <dbReference type="NCBI Taxonomy" id="2681766"/>
    <lineage>
        <taxon>Bacteria</taxon>
        <taxon>Pseudomonadati</taxon>
        <taxon>Bacteroidota</taxon>
        <taxon>Bacteroidia</taxon>
        <taxon>Marinilabiliales</taxon>
        <taxon>Prolixibacteraceae</taxon>
        <taxon>Maribellus</taxon>
    </lineage>
</organism>
<reference evidence="1 2" key="1">
    <citation type="submission" date="2019-11" db="EMBL/GenBank/DDBJ databases">
        <authorList>
            <person name="Zheng R.K."/>
            <person name="Sun C.M."/>
        </authorList>
    </citation>
    <scope>NUCLEOTIDE SEQUENCE [LARGE SCALE GENOMIC DNA]</scope>
    <source>
        <strain evidence="1 2">WC007</strain>
    </source>
</reference>
<evidence type="ECO:0000313" key="2">
    <source>
        <dbReference type="Proteomes" id="UP000428260"/>
    </source>
</evidence>
<dbReference type="KEGG" id="mcos:GM418_15775"/>
<evidence type="ECO:0000313" key="1">
    <source>
        <dbReference type="EMBL" id="QGY45073.1"/>
    </source>
</evidence>
<dbReference type="InterPro" id="IPR025631">
    <property type="entry name" value="Porin_10"/>
</dbReference>
<accession>A0A6I6K0X0</accession>
<evidence type="ECO:0008006" key="3">
    <source>
        <dbReference type="Google" id="ProtNLM"/>
    </source>
</evidence>
<sequence length="679" mass="79528">MLFLVLFSNYLVRMRKQINKYLLFVIIAFLPVLVFSQRPSELMNDEESQPGKPQKEIKPEIKLWQLSGYGAFQDSSKLDTMLKDFRLYHPVYKNSITATYLGNYGLPYLDNNFFERKPGIDFFFLRTREAYLLTPSKLKYYNTRTPYTVLDYSQSENKSRKSEARFNVLHTQNVNPYLNLTFRYDQARSDGQYNYQDSKNNLVSLYSNYNKDELKIHAGFIANSIQNSENGGLEADSLLLSDRETEYLNVNLNSTRSKFTNTYFFATGEYRFGRHIKVDTIPASEEPFPEDEEGAAPVPPSEIFKPIVGLMYSVEYQRHYKQFTDEEDTTNTFFPNTYFGDDYVKDSIRFNKISNVFQIKQYENPDRKTSFGKRAFIGQEFVKVTHPGPIPDVYNRPQVSKYSNVYLGGGIFRQTGNFWQWNAEGKFYVVGRNIGQTEISGIISKPLRLFNDSLAAFKVRGAIENTVPDYFQEEFYSNHSKWDNNLDMEQSMTIEGSFEMPKRRLKLGANYALINNYIYNDTLGIPAQTNEELLVVAAYIDKDFSARNLHLRTRLLYQKVSNEKYIHLPDFSAFVSAYYQFVISKVLYTQLGVDTRYYTSFYSDAYDPSTGLFYLQNEKKTGNFPYIDAYATLRLKRTRFFFKMINIGTSFIEREYFTTPHYPMNRMTFRFGVAWSFYD</sequence>